<sequence length="312" mass="35971">MGSSPSSFSNFEATIQIKDGITFRISYADLVDHVLLLRKVISHPEMTEQGAELDYFIQDYCKRMAQQEMISKKQQLKLPWQIEWIWHVHRLHPIAYFNDCTKQLQGGNLVDKLAYNLIEKRYKKHDSKTVFTSIKNDSSFVPSIDLTQAVIRQRDFLQNFQKHDLSERSFKQQDISYFEQLVQNYVLFLKLTRENEMIVPTFDIDIIWHSHMRRPVHYRTVSKALCGFVLDHDDAIEQNILSNSYQKTAERWKQAYNTDYDHNIDRKNIEASRYVSSCAAVGSGWDSICAGGGGYGGDGEGDGGGCGEDCED</sequence>
<protein>
    <submittedName>
        <fullName evidence="1">Uncharacterized protein</fullName>
    </submittedName>
</protein>
<comment type="caution">
    <text evidence="1">The sequence shown here is derived from an EMBL/GenBank/DDBJ whole genome shotgun (WGS) entry which is preliminary data.</text>
</comment>
<dbReference type="PANTHER" id="PTHR34365:SF7">
    <property type="entry name" value="GLYCINE-RICH DOMAIN-CONTAINING PROTEIN 1"/>
    <property type="match status" value="1"/>
</dbReference>
<dbReference type="InterPro" id="IPR009836">
    <property type="entry name" value="GRDP-like"/>
</dbReference>
<proteinExistence type="predicted"/>
<dbReference type="EMBL" id="CAJOBB010002640">
    <property type="protein sequence ID" value="CAF3986398.1"/>
    <property type="molecule type" value="Genomic_DNA"/>
</dbReference>
<dbReference type="PANTHER" id="PTHR34365">
    <property type="entry name" value="ENOLASE (DUF1399)"/>
    <property type="match status" value="1"/>
</dbReference>
<organism evidence="1 3">
    <name type="scientific">Adineta steineri</name>
    <dbReference type="NCBI Taxonomy" id="433720"/>
    <lineage>
        <taxon>Eukaryota</taxon>
        <taxon>Metazoa</taxon>
        <taxon>Spiralia</taxon>
        <taxon>Gnathifera</taxon>
        <taxon>Rotifera</taxon>
        <taxon>Eurotatoria</taxon>
        <taxon>Bdelloidea</taxon>
        <taxon>Adinetida</taxon>
        <taxon>Adinetidae</taxon>
        <taxon>Adineta</taxon>
    </lineage>
</organism>
<reference evidence="1" key="1">
    <citation type="submission" date="2021-02" db="EMBL/GenBank/DDBJ databases">
        <authorList>
            <person name="Nowell W R."/>
        </authorList>
    </citation>
    <scope>NUCLEOTIDE SEQUENCE</scope>
</reference>
<accession>A0A814Y8M1</accession>
<dbReference type="Proteomes" id="UP000663860">
    <property type="component" value="Unassembled WGS sequence"/>
</dbReference>
<dbReference type="Proteomes" id="UP000663868">
    <property type="component" value="Unassembled WGS sequence"/>
</dbReference>
<dbReference type="AlphaFoldDB" id="A0A814Y8M1"/>
<name>A0A814Y8M1_9BILA</name>
<evidence type="ECO:0000313" key="3">
    <source>
        <dbReference type="Proteomes" id="UP000663860"/>
    </source>
</evidence>
<evidence type="ECO:0000313" key="1">
    <source>
        <dbReference type="EMBL" id="CAF1226157.1"/>
    </source>
</evidence>
<dbReference type="EMBL" id="CAJNOE010000459">
    <property type="protein sequence ID" value="CAF1226157.1"/>
    <property type="molecule type" value="Genomic_DNA"/>
</dbReference>
<evidence type="ECO:0000313" key="2">
    <source>
        <dbReference type="EMBL" id="CAF3986398.1"/>
    </source>
</evidence>
<dbReference type="Pfam" id="PF07173">
    <property type="entry name" value="GRDP-like"/>
    <property type="match status" value="1"/>
</dbReference>
<gene>
    <name evidence="1" type="ORF">IZO911_LOCUS29988</name>
    <name evidence="2" type="ORF">KXQ929_LOCUS27646</name>
</gene>